<dbReference type="Proteomes" id="UP000527355">
    <property type="component" value="Unassembled WGS sequence"/>
</dbReference>
<organism evidence="1 2">
    <name type="scientific">Myotis myotis</name>
    <name type="common">Greater mouse-eared bat</name>
    <name type="synonym">Vespertilio myotis</name>
    <dbReference type="NCBI Taxonomy" id="51298"/>
    <lineage>
        <taxon>Eukaryota</taxon>
        <taxon>Metazoa</taxon>
        <taxon>Chordata</taxon>
        <taxon>Craniata</taxon>
        <taxon>Vertebrata</taxon>
        <taxon>Euteleostomi</taxon>
        <taxon>Mammalia</taxon>
        <taxon>Eutheria</taxon>
        <taxon>Laurasiatheria</taxon>
        <taxon>Chiroptera</taxon>
        <taxon>Yangochiroptera</taxon>
        <taxon>Vespertilionidae</taxon>
        <taxon>Myotis</taxon>
    </lineage>
</organism>
<reference evidence="1 2" key="1">
    <citation type="journal article" date="2020" name="Nature">
        <title>Six reference-quality genomes reveal evolution of bat adaptations.</title>
        <authorList>
            <person name="Jebb D."/>
            <person name="Huang Z."/>
            <person name="Pippel M."/>
            <person name="Hughes G.M."/>
            <person name="Lavrichenko K."/>
            <person name="Devanna P."/>
            <person name="Winkler S."/>
            <person name="Jermiin L.S."/>
            <person name="Skirmuntt E.C."/>
            <person name="Katzourakis A."/>
            <person name="Burkitt-Gray L."/>
            <person name="Ray D.A."/>
            <person name="Sullivan K.A.M."/>
            <person name="Roscito J.G."/>
            <person name="Kirilenko B.M."/>
            <person name="Davalos L.M."/>
            <person name="Corthals A.P."/>
            <person name="Power M.L."/>
            <person name="Jones G."/>
            <person name="Ransome R.D."/>
            <person name="Dechmann D.K.N."/>
            <person name="Locatelli A.G."/>
            <person name="Puechmaille S.J."/>
            <person name="Fedrigo O."/>
            <person name="Jarvis E.D."/>
            <person name="Hiller M."/>
            <person name="Vernes S.C."/>
            <person name="Myers E.W."/>
            <person name="Teeling E.C."/>
        </authorList>
    </citation>
    <scope>NUCLEOTIDE SEQUENCE [LARGE SCALE GENOMIC DNA]</scope>
    <source>
        <strain evidence="1">MMyoMyo1</strain>
        <tissue evidence="1">Flight muscle</tissue>
    </source>
</reference>
<gene>
    <name evidence="1" type="ORF">mMyoMyo1_008705</name>
</gene>
<name>A0A7J7UQ99_MYOMY</name>
<comment type="caution">
    <text evidence="1">The sequence shown here is derived from an EMBL/GenBank/DDBJ whole genome shotgun (WGS) entry which is preliminary data.</text>
</comment>
<keyword evidence="2" id="KW-1185">Reference proteome</keyword>
<protein>
    <submittedName>
        <fullName evidence="1">Uncharacterized protein</fullName>
    </submittedName>
</protein>
<sequence>MLVLNTRVELASAGFGAHQYLPVHMLFLKLTGSVLMLSEAGTAYVGFGPVGRDSGADQWQTLSAPAFSNLLGATSYSQCVAASGVIGCMREGPGSTPRMAFFSIMSRGRSPKVPRHLENSFSLLAGC</sequence>
<evidence type="ECO:0000313" key="2">
    <source>
        <dbReference type="Proteomes" id="UP000527355"/>
    </source>
</evidence>
<proteinExistence type="predicted"/>
<dbReference type="AlphaFoldDB" id="A0A7J7UQ99"/>
<evidence type="ECO:0000313" key="1">
    <source>
        <dbReference type="EMBL" id="KAF6314931.1"/>
    </source>
</evidence>
<accession>A0A7J7UQ99</accession>
<dbReference type="EMBL" id="JABWUV010000012">
    <property type="protein sequence ID" value="KAF6314931.1"/>
    <property type="molecule type" value="Genomic_DNA"/>
</dbReference>